<dbReference type="InterPro" id="IPR045741">
    <property type="entry name" value="PorV"/>
</dbReference>
<name>A0A1F5YYU1_9BACT</name>
<dbReference type="Proteomes" id="UP000179129">
    <property type="component" value="Unassembled WGS sequence"/>
</dbReference>
<gene>
    <name evidence="2" type="ORF">A3F83_15315</name>
</gene>
<dbReference type="EMBL" id="MFIX01000060">
    <property type="protein sequence ID" value="OGG05358.1"/>
    <property type="molecule type" value="Genomic_DNA"/>
</dbReference>
<feature type="domain" description="Type IX secretion system protein PorV" evidence="1">
    <location>
        <begin position="48"/>
        <end position="236"/>
    </location>
</feature>
<dbReference type="STRING" id="1817867.A3F83_15315"/>
<dbReference type="AlphaFoldDB" id="A0A1F5YYU1"/>
<evidence type="ECO:0000313" key="3">
    <source>
        <dbReference type="Proteomes" id="UP000179129"/>
    </source>
</evidence>
<comment type="caution">
    <text evidence="2">The sequence shown here is derived from an EMBL/GenBank/DDBJ whole genome shotgun (WGS) entry which is preliminary data.</text>
</comment>
<reference evidence="2 3" key="1">
    <citation type="journal article" date="2016" name="Nat. Commun.">
        <title>Thousands of microbial genomes shed light on interconnected biogeochemical processes in an aquifer system.</title>
        <authorList>
            <person name="Anantharaman K."/>
            <person name="Brown C.T."/>
            <person name="Hug L.A."/>
            <person name="Sharon I."/>
            <person name="Castelle C.J."/>
            <person name="Probst A.J."/>
            <person name="Thomas B.C."/>
            <person name="Singh A."/>
            <person name="Wilkins M.J."/>
            <person name="Karaoz U."/>
            <person name="Brodie E.L."/>
            <person name="Williams K.H."/>
            <person name="Hubbard S.S."/>
            <person name="Banfield J.F."/>
        </authorList>
    </citation>
    <scope>NUCLEOTIDE SEQUENCE [LARGE SCALE GENOMIC DNA]</scope>
</reference>
<dbReference type="Gene3D" id="2.40.160.60">
    <property type="entry name" value="Outer membrane protein transport protein (OMPP1/FadL/TodX)"/>
    <property type="match status" value="1"/>
</dbReference>
<protein>
    <recommendedName>
        <fullName evidence="1">Type IX secretion system protein PorV domain-containing protein</fullName>
    </recommendedName>
</protein>
<dbReference type="SUPFAM" id="SSF56935">
    <property type="entry name" value="Porins"/>
    <property type="match status" value="1"/>
</dbReference>
<proteinExistence type="predicted"/>
<evidence type="ECO:0000259" key="1">
    <source>
        <dbReference type="Pfam" id="PF19572"/>
    </source>
</evidence>
<dbReference type="NCBIfam" id="NF033709">
    <property type="entry name" value="PorV_fam"/>
    <property type="match status" value="1"/>
</dbReference>
<accession>A0A1F5YYU1</accession>
<organism evidence="2 3">
    <name type="scientific">Candidatus Glassbacteria bacterium RIFCSPLOWO2_12_FULL_58_11</name>
    <dbReference type="NCBI Taxonomy" id="1817867"/>
    <lineage>
        <taxon>Bacteria</taxon>
        <taxon>Candidatus Glassiibacteriota</taxon>
    </lineage>
</organism>
<dbReference type="Pfam" id="PF19572">
    <property type="entry name" value="PorV"/>
    <property type="match status" value="1"/>
</dbReference>
<sequence length="325" mass="35294">MNIIKIITPKIMAHAIKFTGGRLTIVRLGLALGLLVSTGESRAVSADAGTTSLNFLKVAVGARAAALGGAFSAISEDASACFWNPAGLTSTPPNELFFMQNRWIADISQSAASFTFDVPRVRMGVSMNYFGMGDLERRGTNSVLPDGVFTPFDLALGVSAAYQINPDLSAGVTARYVHESLDSETAEATLFDIGIRSRTMIPGLTAAFTVRNLGTELKYESKGYPAPRLVSLGAAYHRLLPWKGSSMLVCAELESPNDNDARIALGAEYGFREFIYGRLGYRSGLAYEAFSYGFGIDYLKLRFDYAFVPYSDIGNSHRFSFFYGF</sequence>
<evidence type="ECO:0000313" key="2">
    <source>
        <dbReference type="EMBL" id="OGG05358.1"/>
    </source>
</evidence>